<evidence type="ECO:0000256" key="5">
    <source>
        <dbReference type="ARBA" id="ARBA00013950"/>
    </source>
</evidence>
<evidence type="ECO:0000313" key="13">
    <source>
        <dbReference type="Proteomes" id="UP000176445"/>
    </source>
</evidence>
<dbReference type="Pfam" id="PF00677">
    <property type="entry name" value="Lum_binding"/>
    <property type="match status" value="2"/>
</dbReference>
<comment type="pathway">
    <text evidence="3">Cofactor biosynthesis; riboflavin biosynthesis; riboflavin from 2-hydroxy-3-oxobutyl phosphate and 5-amino-6-(D-ribitylamino)uracil: step 2/2.</text>
</comment>
<evidence type="ECO:0000256" key="7">
    <source>
        <dbReference type="ARBA" id="ARBA00022679"/>
    </source>
</evidence>
<sequence length="196" mass="21543">MFTGIIEQQGILQKKTAGRLHVRAEAGFIKQLSRGASVAVNGTCLTVSDIPTKTIFMADVMPETSRRTTLGSLKPDSPVNLELPLKVDGRLGGHIVQGHVDGTARILDIREEKNSRIITFGVPQRLSRYVVEKGSIIVNGVALTVIKSDGKTCTVGIIPHTWKQTTFRSLSKGDLVNIELDILAKYVLRHLQKYEK</sequence>
<dbReference type="NCBIfam" id="NF006767">
    <property type="entry name" value="PRK09289.1"/>
    <property type="match status" value="1"/>
</dbReference>
<protein>
    <recommendedName>
        <fullName evidence="5 9">Riboflavin synthase</fullName>
        <ecNumber evidence="4 9">2.5.1.9</ecNumber>
    </recommendedName>
</protein>
<dbReference type="PIRSF" id="PIRSF000498">
    <property type="entry name" value="Riboflavin_syn_A"/>
    <property type="match status" value="1"/>
</dbReference>
<dbReference type="InterPro" id="IPR026017">
    <property type="entry name" value="Lumazine-bd_dom"/>
</dbReference>
<dbReference type="Proteomes" id="UP000176445">
    <property type="component" value="Unassembled WGS sequence"/>
</dbReference>
<evidence type="ECO:0000256" key="4">
    <source>
        <dbReference type="ARBA" id="ARBA00012827"/>
    </source>
</evidence>
<keyword evidence="6" id="KW-0686">Riboflavin biosynthesis</keyword>
<reference evidence="12 13" key="1">
    <citation type="journal article" date="2016" name="Nat. Commun.">
        <title>Thousands of microbial genomes shed light on interconnected biogeochemical processes in an aquifer system.</title>
        <authorList>
            <person name="Anantharaman K."/>
            <person name="Brown C.T."/>
            <person name="Hug L.A."/>
            <person name="Sharon I."/>
            <person name="Castelle C.J."/>
            <person name="Probst A.J."/>
            <person name="Thomas B.C."/>
            <person name="Singh A."/>
            <person name="Wilkins M.J."/>
            <person name="Karaoz U."/>
            <person name="Brodie E.L."/>
            <person name="Williams K.H."/>
            <person name="Hubbard S.S."/>
            <person name="Banfield J.F."/>
        </authorList>
    </citation>
    <scope>NUCLEOTIDE SEQUENCE [LARGE SCALE GENOMIC DNA]</scope>
</reference>
<dbReference type="EMBL" id="MFKW01000014">
    <property type="protein sequence ID" value="OGG51806.1"/>
    <property type="molecule type" value="Genomic_DNA"/>
</dbReference>
<evidence type="ECO:0000256" key="9">
    <source>
        <dbReference type="NCBIfam" id="TIGR00187"/>
    </source>
</evidence>
<evidence type="ECO:0000256" key="1">
    <source>
        <dbReference type="ARBA" id="ARBA00000968"/>
    </source>
</evidence>
<dbReference type="CDD" id="cd00402">
    <property type="entry name" value="Riboflavin_synthase_like"/>
    <property type="match status" value="1"/>
</dbReference>
<dbReference type="AlphaFoldDB" id="A0A1F6CRK1"/>
<dbReference type="GO" id="GO:0009231">
    <property type="term" value="P:riboflavin biosynthetic process"/>
    <property type="evidence" value="ECO:0007669"/>
    <property type="project" value="UniProtKB-KW"/>
</dbReference>
<dbReference type="PANTHER" id="PTHR21098">
    <property type="entry name" value="RIBOFLAVIN SYNTHASE ALPHA CHAIN"/>
    <property type="match status" value="1"/>
</dbReference>
<gene>
    <name evidence="12" type="ORF">A2704_01185</name>
</gene>
<accession>A0A1F6CRK1</accession>
<evidence type="ECO:0000256" key="10">
    <source>
        <dbReference type="PROSITE-ProRule" id="PRU00524"/>
    </source>
</evidence>
<dbReference type="Gene3D" id="2.40.30.20">
    <property type="match status" value="2"/>
</dbReference>
<evidence type="ECO:0000256" key="6">
    <source>
        <dbReference type="ARBA" id="ARBA00022619"/>
    </source>
</evidence>
<evidence type="ECO:0000256" key="8">
    <source>
        <dbReference type="ARBA" id="ARBA00022737"/>
    </source>
</evidence>
<keyword evidence="7" id="KW-0808">Transferase</keyword>
<evidence type="ECO:0000313" key="12">
    <source>
        <dbReference type="EMBL" id="OGG51806.1"/>
    </source>
</evidence>
<dbReference type="PROSITE" id="PS51177">
    <property type="entry name" value="LUMAZINE_BIND"/>
    <property type="match status" value="2"/>
</dbReference>
<dbReference type="InterPro" id="IPR001783">
    <property type="entry name" value="Lumazine-bd"/>
</dbReference>
<dbReference type="SUPFAM" id="SSF63380">
    <property type="entry name" value="Riboflavin synthase domain-like"/>
    <property type="match status" value="2"/>
</dbReference>
<name>A0A1F6CRK1_9BACT</name>
<dbReference type="GO" id="GO:0004746">
    <property type="term" value="F:riboflavin synthase activity"/>
    <property type="evidence" value="ECO:0007669"/>
    <property type="project" value="UniProtKB-UniRule"/>
</dbReference>
<dbReference type="InterPro" id="IPR023366">
    <property type="entry name" value="ATP_synth_asu-like_sf"/>
</dbReference>
<comment type="function">
    <text evidence="2">Catalyzes the dismutation of two molecules of 6,7-dimethyl-8-ribityllumazine, resulting in the formation of riboflavin and 5-amino-6-(D-ribitylamino)uracil.</text>
</comment>
<comment type="caution">
    <text evidence="12">The sequence shown here is derived from an EMBL/GenBank/DDBJ whole genome shotgun (WGS) entry which is preliminary data.</text>
</comment>
<feature type="repeat" description="Lumazine-binding" evidence="10">
    <location>
        <begin position="1"/>
        <end position="94"/>
    </location>
</feature>
<evidence type="ECO:0000259" key="11">
    <source>
        <dbReference type="PROSITE" id="PS51177"/>
    </source>
</evidence>
<evidence type="ECO:0000256" key="3">
    <source>
        <dbReference type="ARBA" id="ARBA00004887"/>
    </source>
</evidence>
<feature type="domain" description="Lumazine-binding" evidence="11">
    <location>
        <begin position="95"/>
        <end position="191"/>
    </location>
</feature>
<comment type="catalytic activity">
    <reaction evidence="1">
        <text>2 6,7-dimethyl-8-(1-D-ribityl)lumazine + H(+) = 5-amino-6-(D-ribitylamino)uracil + riboflavin</text>
        <dbReference type="Rhea" id="RHEA:20772"/>
        <dbReference type="ChEBI" id="CHEBI:15378"/>
        <dbReference type="ChEBI" id="CHEBI:15934"/>
        <dbReference type="ChEBI" id="CHEBI:57986"/>
        <dbReference type="ChEBI" id="CHEBI:58201"/>
        <dbReference type="EC" id="2.5.1.9"/>
    </reaction>
</comment>
<evidence type="ECO:0000256" key="2">
    <source>
        <dbReference type="ARBA" id="ARBA00002803"/>
    </source>
</evidence>
<dbReference type="InterPro" id="IPR017938">
    <property type="entry name" value="Riboflavin_synthase-like_b-brl"/>
</dbReference>
<dbReference type="NCBIfam" id="TIGR00187">
    <property type="entry name" value="ribE"/>
    <property type="match status" value="1"/>
</dbReference>
<dbReference type="EC" id="2.5.1.9" evidence="4 9"/>
<proteinExistence type="predicted"/>
<feature type="repeat" description="Lumazine-binding" evidence="10">
    <location>
        <begin position="95"/>
        <end position="191"/>
    </location>
</feature>
<dbReference type="PANTHER" id="PTHR21098:SF12">
    <property type="entry name" value="RIBOFLAVIN SYNTHASE"/>
    <property type="match status" value="1"/>
</dbReference>
<keyword evidence="8" id="KW-0677">Repeat</keyword>
<dbReference type="FunFam" id="2.40.30.20:FF:000004">
    <property type="entry name" value="Riboflavin synthase, alpha subunit"/>
    <property type="match status" value="1"/>
</dbReference>
<feature type="domain" description="Lumazine-binding" evidence="11">
    <location>
        <begin position="1"/>
        <end position="94"/>
    </location>
</feature>
<organism evidence="12 13">
    <name type="scientific">Candidatus Kaiserbacteria bacterium RIFCSPHIGHO2_01_FULL_54_36b</name>
    <dbReference type="NCBI Taxonomy" id="1798483"/>
    <lineage>
        <taxon>Bacteria</taxon>
        <taxon>Candidatus Kaiseribacteriota</taxon>
    </lineage>
</organism>